<proteinExistence type="predicted"/>
<dbReference type="EMBL" id="MU826409">
    <property type="protein sequence ID" value="KAJ7376182.1"/>
    <property type="molecule type" value="Genomic_DNA"/>
</dbReference>
<protein>
    <submittedName>
        <fullName evidence="1">Uncharacterized protein</fullName>
    </submittedName>
</protein>
<dbReference type="AlphaFoldDB" id="A0A9X0CU65"/>
<dbReference type="OrthoDB" id="646197at2759"/>
<gene>
    <name evidence="1" type="ORF">OS493_036296</name>
</gene>
<name>A0A9X0CU65_9CNID</name>
<comment type="caution">
    <text evidence="1">The sequence shown here is derived from an EMBL/GenBank/DDBJ whole genome shotgun (WGS) entry which is preliminary data.</text>
</comment>
<keyword evidence="2" id="KW-1185">Reference proteome</keyword>
<sequence>MRGTDIFPTADDSVSFVSNHLRNVPGYWQSETAKQGLPHIIAEDITTSTFPVPRPVKTRQHAISPS</sequence>
<accession>A0A9X0CU65</accession>
<dbReference type="Proteomes" id="UP001163046">
    <property type="component" value="Unassembled WGS sequence"/>
</dbReference>
<evidence type="ECO:0000313" key="1">
    <source>
        <dbReference type="EMBL" id="KAJ7376182.1"/>
    </source>
</evidence>
<organism evidence="1 2">
    <name type="scientific">Desmophyllum pertusum</name>
    <dbReference type="NCBI Taxonomy" id="174260"/>
    <lineage>
        <taxon>Eukaryota</taxon>
        <taxon>Metazoa</taxon>
        <taxon>Cnidaria</taxon>
        <taxon>Anthozoa</taxon>
        <taxon>Hexacorallia</taxon>
        <taxon>Scleractinia</taxon>
        <taxon>Caryophylliina</taxon>
        <taxon>Caryophylliidae</taxon>
        <taxon>Desmophyllum</taxon>
    </lineage>
</organism>
<reference evidence="1" key="1">
    <citation type="submission" date="2023-01" db="EMBL/GenBank/DDBJ databases">
        <title>Genome assembly of the deep-sea coral Lophelia pertusa.</title>
        <authorList>
            <person name="Herrera S."/>
            <person name="Cordes E."/>
        </authorList>
    </citation>
    <scope>NUCLEOTIDE SEQUENCE</scope>
    <source>
        <strain evidence="1">USNM1676648</strain>
        <tissue evidence="1">Polyp</tissue>
    </source>
</reference>
<evidence type="ECO:0000313" key="2">
    <source>
        <dbReference type="Proteomes" id="UP001163046"/>
    </source>
</evidence>